<evidence type="ECO:0000256" key="16">
    <source>
        <dbReference type="ARBA" id="ARBA00022857"/>
    </source>
</evidence>
<dbReference type="Pfam" id="PF01268">
    <property type="entry name" value="FTHFS"/>
    <property type="match status" value="1"/>
</dbReference>
<evidence type="ECO:0000313" key="23">
    <source>
        <dbReference type="EMBL" id="CAF2979646.1"/>
    </source>
</evidence>
<feature type="domain" description="Tetrahydrofolate dehydrogenase/cyclohydrolase NAD(P)-binding" evidence="22">
    <location>
        <begin position="148"/>
        <end position="293"/>
    </location>
</feature>
<dbReference type="PANTHER" id="PTHR48099:SF5">
    <property type="entry name" value="C-1-TETRAHYDROFOLATE SYNTHASE, CYTOPLASMIC"/>
    <property type="match status" value="1"/>
</dbReference>
<evidence type="ECO:0000259" key="22">
    <source>
        <dbReference type="Pfam" id="PF02882"/>
    </source>
</evidence>
<dbReference type="PROSITE" id="PS00721">
    <property type="entry name" value="FTHFS_1"/>
    <property type="match status" value="1"/>
</dbReference>
<dbReference type="Pfam" id="PF02882">
    <property type="entry name" value="THF_DHG_CYH_C"/>
    <property type="match status" value="1"/>
</dbReference>
<sequence>MSTTTTQIIDGKEIAKNIREKCRLMVEEFRNQQSHITPGFAVVQVGNREDSNVYIRHKLKAAEEIGIQARLVHLDSSTTQRQLIQQIEQLNNDPSVHGIIVQLPLDSVEAIDASLITNTISPDKDIDGLSDLNAGLLSHGHLDKCFVPCTPNGCLELIRSTGTQIEGAAAVVIGRSKIVGTPMFELLKHNNATVTICHSKTKNIQDIVKTADIVVACLGKPKFIKGSWIKEKSVVIDCGITPVQDENGKTRLLGDVDFESCKGTASWITPVPGGVGPMTVALLMRNTITAAQRYLDSYAPSQWKSMAYLPLTLESPVPSDLDIAKKQTPKDIKQLASEIHLHNNELELYGTKKAKIKLNVLERLKDAPNGKYIVVSGITPTPLGEGKSTTAIGLCQALGAHLKKNVIGCLRQPSQGPTFGIKGGAAGGGYSQVIPMEEFNLHLTGDIHAITAANNLLAAQIDARMFHENTQTDQALYNRLVATVNGKRTFSAIQQRRLNKLNINKTDPETLTEDEIRNFVRLNIDPTTITWQRVVDTNDRFLRKITIGQGATEKNFTRETNFDITVASEIMAVLALTTSLGDLRERLGRMVVASSREGVPITADDLGVAGALAVLMRDAIKPTLMQTLEGTPILVHAGPFANIAHGNSSILADQIGLKLVGSDGYIVTEAGFGFDIGCEKFMNIKCRYSGLVPNCVVLVATMRALKVHGGGPKVEAGTPLPAEYSQENLPLLERGVQNLIKQIENAQYFGVPVVVAINRFKSDTQAEIDLVKRLSIENGAFDAVMTDHWAKGGSGATELASAVEQACLQTTDFKFLYELKLPIEEKIRIIARKIYGADDIKLSEMAEKRISLFTKQGFSDLPICMAKTHLSLSHDPSLKGCPKNFTLPIRDIRASIGAGFLYPLVGEMSTIPGLPTRPCFYDIDIDPVTEEIYGLF</sequence>
<comment type="caution">
    <text evidence="23">The sequence shown here is derived from an EMBL/GenBank/DDBJ whole genome shotgun (WGS) entry which is preliminary data.</text>
</comment>
<evidence type="ECO:0000256" key="10">
    <source>
        <dbReference type="ARBA" id="ARBA00022490"/>
    </source>
</evidence>
<dbReference type="Proteomes" id="UP000663825">
    <property type="component" value="Unassembled WGS sequence"/>
</dbReference>
<dbReference type="InterPro" id="IPR020867">
    <property type="entry name" value="THF_DH/CycHdrlase_CS"/>
</dbReference>
<keyword evidence="16" id="KW-0521">NADP</keyword>
<evidence type="ECO:0000256" key="3">
    <source>
        <dbReference type="ARBA" id="ARBA00005559"/>
    </source>
</evidence>
<keyword evidence="12" id="KW-0436">Ligase</keyword>
<dbReference type="FunFam" id="3.40.50.10860:FF:000005">
    <property type="entry name" value="C-1-tetrahydrofolate synthase, cytoplasmic, putative"/>
    <property type="match status" value="1"/>
</dbReference>
<dbReference type="InterPro" id="IPR000672">
    <property type="entry name" value="THF_DH/CycHdrlase"/>
</dbReference>
<dbReference type="AlphaFoldDB" id="A0A817K0J9"/>
<dbReference type="SUPFAM" id="SSF52540">
    <property type="entry name" value="P-loop containing nucleoside triphosphate hydrolases"/>
    <property type="match status" value="1"/>
</dbReference>
<dbReference type="GO" id="GO:0035999">
    <property type="term" value="P:tetrahydrofolate interconversion"/>
    <property type="evidence" value="ECO:0007669"/>
    <property type="project" value="UniProtKB-UniPathway"/>
</dbReference>
<dbReference type="FunFam" id="3.40.50.300:FF:001123">
    <property type="entry name" value="C-1-tetrahydrofolate synthase, cytoplasmic isoform X2"/>
    <property type="match status" value="1"/>
</dbReference>
<dbReference type="HAMAP" id="MF_01576">
    <property type="entry name" value="THF_DHG_CYH"/>
    <property type="match status" value="1"/>
</dbReference>
<keyword evidence="15" id="KW-0067">ATP-binding</keyword>
<accession>A0A817K0J9</accession>
<comment type="similarity">
    <text evidence="3">In the N-terminal section; belongs to the tetrahydrofolate dehydrogenase/cyclohydrolase family.</text>
</comment>
<dbReference type="GO" id="GO:0005829">
    <property type="term" value="C:cytosol"/>
    <property type="evidence" value="ECO:0007669"/>
    <property type="project" value="TreeGrafter"/>
</dbReference>
<feature type="domain" description="Tetrahydrofolate dehydrogenase/cyclohydrolase catalytic" evidence="21">
    <location>
        <begin position="9"/>
        <end position="127"/>
    </location>
</feature>
<evidence type="ECO:0000256" key="5">
    <source>
        <dbReference type="ARBA" id="ARBA00011738"/>
    </source>
</evidence>
<organism evidence="23 24">
    <name type="scientific">Rotaria socialis</name>
    <dbReference type="NCBI Taxonomy" id="392032"/>
    <lineage>
        <taxon>Eukaryota</taxon>
        <taxon>Metazoa</taxon>
        <taxon>Spiralia</taxon>
        <taxon>Gnathifera</taxon>
        <taxon>Rotifera</taxon>
        <taxon>Eurotatoria</taxon>
        <taxon>Bdelloidea</taxon>
        <taxon>Philodinida</taxon>
        <taxon>Philodinidae</taxon>
        <taxon>Rotaria</taxon>
    </lineage>
</organism>
<name>A0A817K0J9_9BILA</name>
<evidence type="ECO:0000256" key="15">
    <source>
        <dbReference type="ARBA" id="ARBA00022840"/>
    </source>
</evidence>
<comment type="catalytic activity">
    <reaction evidence="20">
        <text>(6S)-5,6,7,8-tetrahydrofolate + formate + ATP = (6R)-10-formyltetrahydrofolate + ADP + phosphate</text>
        <dbReference type="Rhea" id="RHEA:20221"/>
        <dbReference type="ChEBI" id="CHEBI:15740"/>
        <dbReference type="ChEBI" id="CHEBI:30616"/>
        <dbReference type="ChEBI" id="CHEBI:43474"/>
        <dbReference type="ChEBI" id="CHEBI:57453"/>
        <dbReference type="ChEBI" id="CHEBI:195366"/>
        <dbReference type="ChEBI" id="CHEBI:456216"/>
        <dbReference type="EC" id="6.3.4.3"/>
    </reaction>
</comment>
<protein>
    <recommendedName>
        <fullName evidence="9">C-1-tetrahydrofolate synthase, cytoplasmic</fullName>
        <ecNumber evidence="8">1.5.1.5</ecNumber>
        <ecNumber evidence="7">3.5.4.9</ecNumber>
        <ecNumber evidence="6">6.3.4.3</ecNumber>
    </recommendedName>
</protein>
<evidence type="ECO:0000256" key="18">
    <source>
        <dbReference type="ARBA" id="ARBA00023268"/>
    </source>
</evidence>
<evidence type="ECO:0000256" key="11">
    <source>
        <dbReference type="ARBA" id="ARBA00022563"/>
    </source>
</evidence>
<comment type="pathway">
    <text evidence="2">One-carbon metabolism; tetrahydrofolate interconversion.</text>
</comment>
<keyword evidence="11" id="KW-0554">One-carbon metabolism</keyword>
<dbReference type="EC" id="1.5.1.5" evidence="8"/>
<comment type="subunit">
    <text evidence="5">Homodimer.</text>
</comment>
<proteinExistence type="inferred from homology"/>
<dbReference type="PRINTS" id="PR00085">
    <property type="entry name" value="THFDHDRGNASE"/>
</dbReference>
<dbReference type="InterPro" id="IPR000559">
    <property type="entry name" value="Formate_THF_ligase"/>
</dbReference>
<dbReference type="EMBL" id="CAJNXB010000010">
    <property type="protein sequence ID" value="CAF2979646.1"/>
    <property type="molecule type" value="Genomic_DNA"/>
</dbReference>
<dbReference type="InterPro" id="IPR027417">
    <property type="entry name" value="P-loop_NTPase"/>
</dbReference>
<evidence type="ECO:0000256" key="17">
    <source>
        <dbReference type="ARBA" id="ARBA00023002"/>
    </source>
</evidence>
<dbReference type="Gene3D" id="3.40.50.10860">
    <property type="entry name" value="Leucine Dehydrogenase, chain A, domain 1"/>
    <property type="match status" value="1"/>
</dbReference>
<dbReference type="InterPro" id="IPR046346">
    <property type="entry name" value="Aminoacid_DH-like_N_sf"/>
</dbReference>
<dbReference type="GO" id="GO:0004329">
    <property type="term" value="F:formate-tetrahydrofolate ligase activity"/>
    <property type="evidence" value="ECO:0007669"/>
    <property type="project" value="UniProtKB-EC"/>
</dbReference>
<keyword evidence="17" id="KW-0560">Oxidoreductase</keyword>
<dbReference type="Gene3D" id="3.10.410.10">
    <property type="entry name" value="Formyltetrahydrofolate synthetase, domain 3"/>
    <property type="match status" value="1"/>
</dbReference>
<dbReference type="SUPFAM" id="SSF51735">
    <property type="entry name" value="NAD(P)-binding Rossmann-fold domains"/>
    <property type="match status" value="1"/>
</dbReference>
<evidence type="ECO:0000256" key="2">
    <source>
        <dbReference type="ARBA" id="ARBA00004777"/>
    </source>
</evidence>
<dbReference type="InterPro" id="IPR036291">
    <property type="entry name" value="NAD(P)-bd_dom_sf"/>
</dbReference>
<dbReference type="OrthoDB" id="1845775at2759"/>
<dbReference type="EC" id="3.5.4.9" evidence="7"/>
<dbReference type="CDD" id="cd01080">
    <property type="entry name" value="NAD_bind_m-THF_DH_Cyclohyd"/>
    <property type="match status" value="1"/>
</dbReference>
<dbReference type="InterPro" id="IPR020631">
    <property type="entry name" value="THF_DH/CycHdrlase_NAD-bd_dom"/>
</dbReference>
<dbReference type="HAMAP" id="MF_01543">
    <property type="entry name" value="FTHFS"/>
    <property type="match status" value="1"/>
</dbReference>
<evidence type="ECO:0000256" key="4">
    <source>
        <dbReference type="ARBA" id="ARBA00006985"/>
    </source>
</evidence>
<evidence type="ECO:0000256" key="7">
    <source>
        <dbReference type="ARBA" id="ARBA00012776"/>
    </source>
</evidence>
<dbReference type="GO" id="GO:0004488">
    <property type="term" value="F:methylenetetrahydrofolate dehydrogenase (NADP+) activity"/>
    <property type="evidence" value="ECO:0007669"/>
    <property type="project" value="UniProtKB-EC"/>
</dbReference>
<keyword evidence="18" id="KW-0511">Multifunctional enzyme</keyword>
<comment type="subcellular location">
    <subcellularLocation>
        <location evidence="1">Cytoplasm</location>
    </subcellularLocation>
</comment>
<reference evidence="23" key="1">
    <citation type="submission" date="2021-02" db="EMBL/GenBank/DDBJ databases">
        <authorList>
            <person name="Nowell W R."/>
        </authorList>
    </citation>
    <scope>NUCLEOTIDE SEQUENCE</scope>
</reference>
<dbReference type="GO" id="GO:0004477">
    <property type="term" value="F:methenyltetrahydrofolate cyclohydrolase activity"/>
    <property type="evidence" value="ECO:0007669"/>
    <property type="project" value="UniProtKB-EC"/>
</dbReference>
<dbReference type="PROSITE" id="PS00766">
    <property type="entry name" value="THF_DHG_CYH_1"/>
    <property type="match status" value="1"/>
</dbReference>
<evidence type="ECO:0000256" key="1">
    <source>
        <dbReference type="ARBA" id="ARBA00004496"/>
    </source>
</evidence>
<evidence type="ECO:0000256" key="20">
    <source>
        <dbReference type="ARBA" id="ARBA00049033"/>
    </source>
</evidence>
<dbReference type="SUPFAM" id="SSF53223">
    <property type="entry name" value="Aminoacid dehydrogenase-like, N-terminal domain"/>
    <property type="match status" value="1"/>
</dbReference>
<gene>
    <name evidence="23" type="ORF">TIS948_LOCUS372</name>
</gene>
<evidence type="ECO:0000256" key="9">
    <source>
        <dbReference type="ARBA" id="ARBA00017592"/>
    </source>
</evidence>
<evidence type="ECO:0000256" key="8">
    <source>
        <dbReference type="ARBA" id="ARBA00012859"/>
    </source>
</evidence>
<dbReference type="FunFam" id="3.40.50.720:FF:000006">
    <property type="entry name" value="Bifunctional protein FolD"/>
    <property type="match status" value="1"/>
</dbReference>
<dbReference type="PROSITE" id="PS00767">
    <property type="entry name" value="THF_DHG_CYH_2"/>
    <property type="match status" value="1"/>
</dbReference>
<comment type="catalytic activity">
    <reaction evidence="19">
        <text>(6R)-5,10-methenyltetrahydrofolate + H2O = (6R)-10-formyltetrahydrofolate + H(+)</text>
        <dbReference type="Rhea" id="RHEA:23700"/>
        <dbReference type="ChEBI" id="CHEBI:15377"/>
        <dbReference type="ChEBI" id="CHEBI:15378"/>
        <dbReference type="ChEBI" id="CHEBI:57455"/>
        <dbReference type="ChEBI" id="CHEBI:195366"/>
        <dbReference type="EC" id="3.5.4.9"/>
    </reaction>
</comment>
<keyword evidence="14" id="KW-0378">Hydrolase</keyword>
<dbReference type="InterPro" id="IPR020630">
    <property type="entry name" value="THF_DH/CycHdrlase_cat_dom"/>
</dbReference>
<dbReference type="Gene3D" id="3.40.50.720">
    <property type="entry name" value="NAD(P)-binding Rossmann-like Domain"/>
    <property type="match status" value="1"/>
</dbReference>
<dbReference type="PANTHER" id="PTHR48099">
    <property type="entry name" value="C-1-TETRAHYDROFOLATE SYNTHASE, CYTOPLASMIC-RELATED"/>
    <property type="match status" value="1"/>
</dbReference>
<dbReference type="CDD" id="cd00477">
    <property type="entry name" value="FTHFS"/>
    <property type="match status" value="1"/>
</dbReference>
<evidence type="ECO:0000256" key="6">
    <source>
        <dbReference type="ARBA" id="ARBA00012295"/>
    </source>
</evidence>
<dbReference type="FunFam" id="3.40.50.300:FF:000245">
    <property type="entry name" value="C-1-tetrahydrofolate synthase, cytoplasmic"/>
    <property type="match status" value="1"/>
</dbReference>
<keyword evidence="13" id="KW-0547">Nucleotide-binding</keyword>
<keyword evidence="10" id="KW-0963">Cytoplasm</keyword>
<evidence type="ECO:0000256" key="13">
    <source>
        <dbReference type="ARBA" id="ARBA00022741"/>
    </source>
</evidence>
<dbReference type="FunFam" id="3.10.410.10:FF:000001">
    <property type="entry name" value="Putative formate--tetrahydrofolate ligase"/>
    <property type="match status" value="1"/>
</dbReference>
<dbReference type="Pfam" id="PF00763">
    <property type="entry name" value="THF_DHG_CYH"/>
    <property type="match status" value="1"/>
</dbReference>
<dbReference type="EC" id="6.3.4.3" evidence="6"/>
<dbReference type="InterPro" id="IPR020628">
    <property type="entry name" value="Formate_THF_ligase_CS"/>
</dbReference>
<evidence type="ECO:0000256" key="14">
    <source>
        <dbReference type="ARBA" id="ARBA00022801"/>
    </source>
</evidence>
<dbReference type="UniPathway" id="UPA00193"/>
<evidence type="ECO:0000256" key="19">
    <source>
        <dbReference type="ARBA" id="ARBA00036357"/>
    </source>
</evidence>
<dbReference type="Gene3D" id="3.40.50.300">
    <property type="entry name" value="P-loop containing nucleotide triphosphate hydrolases"/>
    <property type="match status" value="2"/>
</dbReference>
<dbReference type="GO" id="GO:0005524">
    <property type="term" value="F:ATP binding"/>
    <property type="evidence" value="ECO:0007669"/>
    <property type="project" value="UniProtKB-KW"/>
</dbReference>
<comment type="similarity">
    <text evidence="4">In the C-terminal section; belongs to the formate--tetrahydrofolate ligase family.</text>
</comment>
<evidence type="ECO:0000313" key="24">
    <source>
        <dbReference type="Proteomes" id="UP000663825"/>
    </source>
</evidence>
<evidence type="ECO:0000256" key="12">
    <source>
        <dbReference type="ARBA" id="ARBA00022598"/>
    </source>
</evidence>
<evidence type="ECO:0000259" key="21">
    <source>
        <dbReference type="Pfam" id="PF00763"/>
    </source>
</evidence>